<keyword evidence="3" id="KW-0233">DNA recombination</keyword>
<organism evidence="7 8">
    <name type="scientific">Halobellus salinus</name>
    <dbReference type="NCBI Taxonomy" id="931585"/>
    <lineage>
        <taxon>Archaea</taxon>
        <taxon>Methanobacteriati</taxon>
        <taxon>Methanobacteriota</taxon>
        <taxon>Stenosarchaea group</taxon>
        <taxon>Halobacteria</taxon>
        <taxon>Halobacteriales</taxon>
        <taxon>Haloferacaceae</taxon>
        <taxon>Halobellus</taxon>
    </lineage>
</organism>
<dbReference type="PANTHER" id="PTHR30349">
    <property type="entry name" value="PHAGE INTEGRASE-RELATED"/>
    <property type="match status" value="1"/>
</dbReference>
<dbReference type="GO" id="GO:0003677">
    <property type="term" value="F:DNA binding"/>
    <property type="evidence" value="ECO:0007669"/>
    <property type="project" value="UniProtKB-UniRule"/>
</dbReference>
<evidence type="ECO:0000256" key="3">
    <source>
        <dbReference type="ARBA" id="ARBA00023172"/>
    </source>
</evidence>
<reference evidence="7" key="1">
    <citation type="journal article" date="2014" name="Int. J. Syst. Evol. Microbiol.">
        <title>Complete genome sequence of Corynebacterium casei LMG S-19264T (=DSM 44701T), isolated from a smear-ripened cheese.</title>
        <authorList>
            <consortium name="US DOE Joint Genome Institute (JGI-PGF)"/>
            <person name="Walter F."/>
            <person name="Albersmeier A."/>
            <person name="Kalinowski J."/>
            <person name="Ruckert C."/>
        </authorList>
    </citation>
    <scope>NUCLEOTIDE SEQUENCE</scope>
    <source>
        <strain evidence="7">JCM 14359</strain>
    </source>
</reference>
<feature type="domain" description="Core-binding (CB)" evidence="6">
    <location>
        <begin position="1"/>
        <end position="85"/>
    </location>
</feature>
<dbReference type="AlphaFoldDB" id="A0A830EDL5"/>
<keyword evidence="1" id="KW-0229">DNA integration</keyword>
<dbReference type="InterPro" id="IPR050090">
    <property type="entry name" value="Tyrosine_recombinase_XerCD"/>
</dbReference>
<keyword evidence="2 4" id="KW-0238">DNA-binding</keyword>
<feature type="domain" description="Tyr recombinase" evidence="5">
    <location>
        <begin position="223"/>
        <end position="416"/>
    </location>
</feature>
<evidence type="ECO:0000313" key="8">
    <source>
        <dbReference type="Proteomes" id="UP000653099"/>
    </source>
</evidence>
<dbReference type="EMBL" id="BMOC01000022">
    <property type="protein sequence ID" value="GGJ15418.1"/>
    <property type="molecule type" value="Genomic_DNA"/>
</dbReference>
<evidence type="ECO:0000313" key="7">
    <source>
        <dbReference type="EMBL" id="GGJ15418.1"/>
    </source>
</evidence>
<dbReference type="PROSITE" id="PS51898">
    <property type="entry name" value="TYR_RECOMBINASE"/>
    <property type="match status" value="1"/>
</dbReference>
<evidence type="ECO:0000256" key="1">
    <source>
        <dbReference type="ARBA" id="ARBA00022908"/>
    </source>
</evidence>
<evidence type="ECO:0000256" key="4">
    <source>
        <dbReference type="PROSITE-ProRule" id="PRU01248"/>
    </source>
</evidence>
<gene>
    <name evidence="7" type="ORF">GCM10008995_26570</name>
</gene>
<dbReference type="PANTHER" id="PTHR30349:SF41">
    <property type="entry name" value="INTEGRASE_RECOMBINASE PROTEIN MJ0367-RELATED"/>
    <property type="match status" value="1"/>
</dbReference>
<dbReference type="Gene3D" id="1.10.150.130">
    <property type="match status" value="2"/>
</dbReference>
<sequence>MLRSAEAFIRECQECDYAESTIQGHTRSLDLFSTWCESQGLSVEEFRPEQIRELIKWIKQDNSASYGKIRSEIFRSLEKYFEYLIEEDRVDQNPCEEIDIVDCIILNDASRYLQRIRATKADGTVQNRELGLIQFTEWFENQREDTLEEFTPLRLEDYAVYLSRKGYGDTTIKDKFATVSTLYTFLHEKQESIEQNPVKDVNLDDADIVDYQNPTRQSDKLAEDTIYLTKEEKEAIKDNCPGPKLRNELLIEFLWQTGLRRKEAADVTLNNIDRDKREIKIRGKNSKSRDVFYQPSLDTLLGIWIDGGYRSSYNSAETSDHLFVSERSGRLNPHQINQIIVKSAKNAGIQREMYTDGNGQSRYKITAHTLRHGFAVQSLKNGIDIKTLADIMGHDSLDTTKEYLDLITADLRERYRQYGPGGTAE</sequence>
<dbReference type="InterPro" id="IPR013762">
    <property type="entry name" value="Integrase-like_cat_sf"/>
</dbReference>
<dbReference type="InterPro" id="IPR011010">
    <property type="entry name" value="DNA_brk_join_enz"/>
</dbReference>
<dbReference type="InterPro" id="IPR010998">
    <property type="entry name" value="Integrase_recombinase_N"/>
</dbReference>
<accession>A0A830EDL5</accession>
<dbReference type="InterPro" id="IPR002104">
    <property type="entry name" value="Integrase_catalytic"/>
</dbReference>
<evidence type="ECO:0000256" key="2">
    <source>
        <dbReference type="ARBA" id="ARBA00023125"/>
    </source>
</evidence>
<dbReference type="OrthoDB" id="142231at2157"/>
<dbReference type="Proteomes" id="UP000653099">
    <property type="component" value="Unassembled WGS sequence"/>
</dbReference>
<evidence type="ECO:0000259" key="5">
    <source>
        <dbReference type="PROSITE" id="PS51898"/>
    </source>
</evidence>
<dbReference type="Pfam" id="PF00589">
    <property type="entry name" value="Phage_integrase"/>
    <property type="match status" value="1"/>
</dbReference>
<proteinExistence type="predicted"/>
<dbReference type="PROSITE" id="PS51900">
    <property type="entry name" value="CB"/>
    <property type="match status" value="2"/>
</dbReference>
<dbReference type="Gene3D" id="1.10.443.10">
    <property type="entry name" value="Intergrase catalytic core"/>
    <property type="match status" value="1"/>
</dbReference>
<protein>
    <recommendedName>
        <fullName evidence="9">Site-specific recombinase XerD</fullName>
    </recommendedName>
</protein>
<feature type="domain" description="Core-binding (CB)" evidence="6">
    <location>
        <begin position="107"/>
        <end position="187"/>
    </location>
</feature>
<comment type="caution">
    <text evidence="7">The sequence shown here is derived from an EMBL/GenBank/DDBJ whole genome shotgun (WGS) entry which is preliminary data.</text>
</comment>
<keyword evidence="8" id="KW-1185">Reference proteome</keyword>
<evidence type="ECO:0008006" key="9">
    <source>
        <dbReference type="Google" id="ProtNLM"/>
    </source>
</evidence>
<dbReference type="RefSeq" id="WP_188788229.1">
    <property type="nucleotide sequence ID" value="NZ_BMOC01000022.1"/>
</dbReference>
<name>A0A830EDL5_9EURY</name>
<dbReference type="SUPFAM" id="SSF56349">
    <property type="entry name" value="DNA breaking-rejoining enzymes"/>
    <property type="match status" value="2"/>
</dbReference>
<evidence type="ECO:0000259" key="6">
    <source>
        <dbReference type="PROSITE" id="PS51900"/>
    </source>
</evidence>
<dbReference type="InterPro" id="IPR044068">
    <property type="entry name" value="CB"/>
</dbReference>
<dbReference type="GO" id="GO:0015074">
    <property type="term" value="P:DNA integration"/>
    <property type="evidence" value="ECO:0007669"/>
    <property type="project" value="UniProtKB-KW"/>
</dbReference>
<dbReference type="GO" id="GO:0006310">
    <property type="term" value="P:DNA recombination"/>
    <property type="evidence" value="ECO:0007669"/>
    <property type="project" value="UniProtKB-KW"/>
</dbReference>
<reference evidence="7" key="2">
    <citation type="submission" date="2020-09" db="EMBL/GenBank/DDBJ databases">
        <authorList>
            <person name="Sun Q."/>
            <person name="Ohkuma M."/>
        </authorList>
    </citation>
    <scope>NUCLEOTIDE SEQUENCE</scope>
    <source>
        <strain evidence="7">JCM 14359</strain>
    </source>
</reference>